<dbReference type="InterPro" id="IPR014990">
    <property type="entry name" value="DUF1838"/>
</dbReference>
<comment type="caution">
    <text evidence="3">The sequence shown here is derived from an EMBL/GenBank/DDBJ whole genome shotgun (WGS) entry which is preliminary data.</text>
</comment>
<feature type="chain" id="PRO_5012536038" description="DUF1838 domain-containing protein" evidence="2">
    <location>
        <begin position="34"/>
        <end position="340"/>
    </location>
</feature>
<dbReference type="Pfam" id="PF08894">
    <property type="entry name" value="DUF1838"/>
    <property type="match status" value="1"/>
</dbReference>
<evidence type="ECO:0000256" key="2">
    <source>
        <dbReference type="SAM" id="SignalP"/>
    </source>
</evidence>
<dbReference type="Proteomes" id="UP000216998">
    <property type="component" value="Unassembled WGS sequence"/>
</dbReference>
<dbReference type="EMBL" id="NOXU01000029">
    <property type="protein sequence ID" value="OYQ34329.1"/>
    <property type="molecule type" value="Genomic_DNA"/>
</dbReference>
<evidence type="ECO:0000256" key="1">
    <source>
        <dbReference type="SAM" id="MobiDB-lite"/>
    </source>
</evidence>
<dbReference type="InterPro" id="IPR006311">
    <property type="entry name" value="TAT_signal"/>
</dbReference>
<feature type="signal peptide" evidence="2">
    <location>
        <begin position="1"/>
        <end position="33"/>
    </location>
</feature>
<evidence type="ECO:0000313" key="4">
    <source>
        <dbReference type="Proteomes" id="UP000216998"/>
    </source>
</evidence>
<name>A0A255YYR9_9PROT</name>
<dbReference type="OrthoDB" id="1490196at2"/>
<dbReference type="RefSeq" id="WP_094456737.1">
    <property type="nucleotide sequence ID" value="NZ_NOXU01000029.1"/>
</dbReference>
<reference evidence="3 4" key="1">
    <citation type="submission" date="2017-07" db="EMBL/GenBank/DDBJ databases">
        <title>Niveispirillum cyanobacteriorum sp. nov., isolated from cyanobacterial aggregates in a eutrophic lake.</title>
        <authorList>
            <person name="Cai H."/>
        </authorList>
    </citation>
    <scope>NUCLEOTIDE SEQUENCE [LARGE SCALE GENOMIC DNA]</scope>
    <source>
        <strain evidence="4">TH1-14</strain>
    </source>
</reference>
<dbReference type="PROSITE" id="PS51318">
    <property type="entry name" value="TAT"/>
    <property type="match status" value="1"/>
</dbReference>
<protein>
    <recommendedName>
        <fullName evidence="5">DUF1838 domain-containing protein</fullName>
    </recommendedName>
</protein>
<evidence type="ECO:0000313" key="3">
    <source>
        <dbReference type="EMBL" id="OYQ34329.1"/>
    </source>
</evidence>
<accession>A0A255YYR9</accession>
<evidence type="ECO:0008006" key="5">
    <source>
        <dbReference type="Google" id="ProtNLM"/>
    </source>
</evidence>
<feature type="region of interest" description="Disordered" evidence="1">
    <location>
        <begin position="312"/>
        <end position="340"/>
    </location>
</feature>
<keyword evidence="4" id="KW-1185">Reference proteome</keyword>
<proteinExistence type="predicted"/>
<feature type="compositionally biased region" description="Pro residues" evidence="1">
    <location>
        <begin position="318"/>
        <end position="333"/>
    </location>
</feature>
<keyword evidence="2" id="KW-0732">Signal</keyword>
<dbReference type="AlphaFoldDB" id="A0A255YYR9"/>
<organism evidence="3 4">
    <name type="scientific">Niveispirillum lacus</name>
    <dbReference type="NCBI Taxonomy" id="1981099"/>
    <lineage>
        <taxon>Bacteria</taxon>
        <taxon>Pseudomonadati</taxon>
        <taxon>Pseudomonadota</taxon>
        <taxon>Alphaproteobacteria</taxon>
        <taxon>Rhodospirillales</taxon>
        <taxon>Azospirillaceae</taxon>
        <taxon>Niveispirillum</taxon>
    </lineage>
</organism>
<sequence length="340" mass="38413">MSGPILTRRQGLGLAALAASASAMGGLATTAIAANKPSFLTKIDFKNPEWNRDSYARLDMDLDPTKEKIGWFRGKVYGVRDNEPVRPLFILDGFSFVRCKRLEDGSYRRMLREIGFYRDVKTGEILKTWHNPYTDEDVRVVPIANDPFNYTISAFRQPPPSYGGLNTEKREPVPFLLDWRYGPDDTVIVSTDIHLFYPNALQPDKWPRESAGAFNRVSEMFTYIMKRRDLENPDLTHVKSVGQWSRINPWLPWMLMGQAPGHISYFCSFGAYDSVNDIPADIREAARAMDPKWLAAPTEDYGPSLSSLENYARQQTPAPVPVGWVPPQPPAPRTLPGDKG</sequence>
<gene>
    <name evidence="3" type="ORF">CHU95_12925</name>
</gene>